<dbReference type="PROSITE" id="PS51257">
    <property type="entry name" value="PROKAR_LIPOPROTEIN"/>
    <property type="match status" value="1"/>
</dbReference>
<keyword evidence="6" id="KW-0732">Signal</keyword>
<name>A0ABV7WV34_9GAMM</name>
<keyword evidence="12 13" id="KW-0449">Lipoprotein</keyword>
<reference evidence="14" key="1">
    <citation type="journal article" date="2019" name="Int. J. Syst. Evol. Microbiol.">
        <title>The Global Catalogue of Microorganisms (GCM) 10K type strain sequencing project: providing services to taxonomists for standard genome sequencing and annotation.</title>
        <authorList>
            <consortium name="The Broad Institute Genomics Platform"/>
            <consortium name="The Broad Institute Genome Sequencing Center for Infectious Disease"/>
            <person name="Wu L."/>
            <person name="Ma J."/>
        </authorList>
    </citation>
    <scope>NUCLEOTIDE SEQUENCE [LARGE SCALE GENOMIC DNA]</scope>
    <source>
        <strain evidence="14">CECT 8288</strain>
    </source>
</reference>
<keyword evidence="5" id="KW-0813">Transport</keyword>
<sequence>MNNLVTRFAAMTLSLVLVGCASFSNLSHDENIDWAFKGKMAVKNSVEASSFNVIWRQEASAFDIELSGPLGQGRINVYGDHASATLVQGKDQWTANSLEDLLWDLQQISLPLDYLRYWVRALPKPNEPYKQQLNETSGFINELTQAGWTVQYSRYQDSPPFMPTKLSFSREDRSGKLVIREWSLLQ</sequence>
<dbReference type="CDD" id="cd16326">
    <property type="entry name" value="LolB"/>
    <property type="match status" value="1"/>
</dbReference>
<dbReference type="EMBL" id="JBHRYN010000012">
    <property type="protein sequence ID" value="MFC3702363.1"/>
    <property type="molecule type" value="Genomic_DNA"/>
</dbReference>
<comment type="caution">
    <text evidence="13">The sequence shown here is derived from an EMBL/GenBank/DDBJ whole genome shotgun (WGS) entry which is preliminary data.</text>
</comment>
<evidence type="ECO:0000256" key="4">
    <source>
        <dbReference type="ARBA" id="ARBA00016202"/>
    </source>
</evidence>
<dbReference type="Proteomes" id="UP001595710">
    <property type="component" value="Unassembled WGS sequence"/>
</dbReference>
<evidence type="ECO:0000256" key="5">
    <source>
        <dbReference type="ARBA" id="ARBA00022448"/>
    </source>
</evidence>
<evidence type="ECO:0000256" key="2">
    <source>
        <dbReference type="ARBA" id="ARBA00009696"/>
    </source>
</evidence>
<evidence type="ECO:0000256" key="6">
    <source>
        <dbReference type="ARBA" id="ARBA00022729"/>
    </source>
</evidence>
<keyword evidence="7" id="KW-0653">Protein transport</keyword>
<comment type="subunit">
    <text evidence="3">Monomer.</text>
</comment>
<protein>
    <recommendedName>
        <fullName evidence="4">Outer-membrane lipoprotein LolB</fullName>
    </recommendedName>
</protein>
<evidence type="ECO:0000256" key="3">
    <source>
        <dbReference type="ARBA" id="ARBA00011245"/>
    </source>
</evidence>
<comment type="similarity">
    <text evidence="2">Belongs to the LolB family.</text>
</comment>
<dbReference type="NCBIfam" id="TIGR00548">
    <property type="entry name" value="lolB"/>
    <property type="match status" value="1"/>
</dbReference>
<dbReference type="Gene3D" id="2.50.20.10">
    <property type="entry name" value="Lipoprotein localisation LolA/LolB/LppX"/>
    <property type="match status" value="1"/>
</dbReference>
<evidence type="ECO:0000256" key="11">
    <source>
        <dbReference type="ARBA" id="ARBA00023237"/>
    </source>
</evidence>
<dbReference type="Pfam" id="PF03550">
    <property type="entry name" value="LolB"/>
    <property type="match status" value="1"/>
</dbReference>
<evidence type="ECO:0000313" key="14">
    <source>
        <dbReference type="Proteomes" id="UP001595710"/>
    </source>
</evidence>
<comment type="subcellular location">
    <subcellularLocation>
        <location evidence="1">Cell outer membrane</location>
        <topology evidence="1">Lipid-anchor</topology>
    </subcellularLocation>
</comment>
<proteinExistence type="inferred from homology"/>
<dbReference type="InterPro" id="IPR004565">
    <property type="entry name" value="OM_lipoprot_LolB"/>
</dbReference>
<evidence type="ECO:0000256" key="7">
    <source>
        <dbReference type="ARBA" id="ARBA00022927"/>
    </source>
</evidence>
<dbReference type="InterPro" id="IPR029046">
    <property type="entry name" value="LolA/LolB/LppX"/>
</dbReference>
<evidence type="ECO:0000256" key="1">
    <source>
        <dbReference type="ARBA" id="ARBA00004459"/>
    </source>
</evidence>
<keyword evidence="10" id="KW-0143">Chaperone</keyword>
<gene>
    <name evidence="13" type="primary">lolB</name>
    <name evidence="13" type="ORF">ACFOND_11990</name>
</gene>
<evidence type="ECO:0000256" key="8">
    <source>
        <dbReference type="ARBA" id="ARBA00023136"/>
    </source>
</evidence>
<dbReference type="RefSeq" id="WP_290281327.1">
    <property type="nucleotide sequence ID" value="NZ_JAUFQI010000001.1"/>
</dbReference>
<accession>A0ABV7WV34</accession>
<evidence type="ECO:0000256" key="9">
    <source>
        <dbReference type="ARBA" id="ARBA00023139"/>
    </source>
</evidence>
<keyword evidence="8" id="KW-0472">Membrane</keyword>
<organism evidence="13 14">
    <name type="scientific">Reinekea marina</name>
    <dbReference type="NCBI Taxonomy" id="1310421"/>
    <lineage>
        <taxon>Bacteria</taxon>
        <taxon>Pseudomonadati</taxon>
        <taxon>Pseudomonadota</taxon>
        <taxon>Gammaproteobacteria</taxon>
        <taxon>Oceanospirillales</taxon>
        <taxon>Saccharospirillaceae</taxon>
        <taxon>Reinekea</taxon>
    </lineage>
</organism>
<evidence type="ECO:0000313" key="13">
    <source>
        <dbReference type="EMBL" id="MFC3702363.1"/>
    </source>
</evidence>
<keyword evidence="14" id="KW-1185">Reference proteome</keyword>
<evidence type="ECO:0000256" key="10">
    <source>
        <dbReference type="ARBA" id="ARBA00023186"/>
    </source>
</evidence>
<keyword evidence="11" id="KW-0998">Cell outer membrane</keyword>
<keyword evidence="9" id="KW-0564">Palmitate</keyword>
<evidence type="ECO:0000256" key="12">
    <source>
        <dbReference type="ARBA" id="ARBA00023288"/>
    </source>
</evidence>
<dbReference type="SUPFAM" id="SSF89392">
    <property type="entry name" value="Prokaryotic lipoproteins and lipoprotein localization factors"/>
    <property type="match status" value="1"/>
</dbReference>